<evidence type="ECO:0000256" key="1">
    <source>
        <dbReference type="SAM" id="MobiDB-lite"/>
    </source>
</evidence>
<dbReference type="EMBL" id="PVZG01000002">
    <property type="protein sequence ID" value="PRY32366.1"/>
    <property type="molecule type" value="Genomic_DNA"/>
</dbReference>
<accession>A0A2T0SG29</accession>
<dbReference type="RefSeq" id="WP_106125534.1">
    <property type="nucleotide sequence ID" value="NZ_PVZG01000002.1"/>
</dbReference>
<dbReference type="NCBIfam" id="NF047509">
    <property type="entry name" value="Rv3131_FMN_oxido"/>
    <property type="match status" value="1"/>
</dbReference>
<evidence type="ECO:0000313" key="2">
    <source>
        <dbReference type="EMBL" id="PRY32366.1"/>
    </source>
</evidence>
<dbReference type="GO" id="GO:0016491">
    <property type="term" value="F:oxidoreductase activity"/>
    <property type="evidence" value="ECO:0007669"/>
    <property type="project" value="InterPro"/>
</dbReference>
<dbReference type="OrthoDB" id="8156917at2"/>
<comment type="caution">
    <text evidence="2">The sequence shown here is derived from an EMBL/GenBank/DDBJ whole genome shotgun (WGS) entry which is preliminary data.</text>
</comment>
<dbReference type="Gene3D" id="3.40.109.10">
    <property type="entry name" value="NADH Oxidase"/>
    <property type="match status" value="1"/>
</dbReference>
<sequence>MIATSGAGTRTALGRAARAALHAPSVFNTQPWQWRVHGNTLELRADRRRQLGDTDPEGRLLLLSCGAALHHARIALAADGWAPVVHRLPDPDDPELLATVTVGERVTADPQARRLAAVVALRRTDRRPFADRPVRKETLTALRRLAGAEGAHLHPVRPDQVPLLAVSEELAADAETLDPEYRAELHEWTHRPAELRDGIPVANTVHPARRPVPVRDFDPDGEEGLDAGPGTDRGTAYALLYGRSAKRLDLLRGGEALSALLLEATARGLATAPLSDAVEVSWPRHLLRGMLPVPGEPFLVVRIGYPATGEPLPAVPRRPAFEVIVVEPVD</sequence>
<dbReference type="PANTHER" id="PTHR23026">
    <property type="entry name" value="NADPH NITROREDUCTASE"/>
    <property type="match status" value="1"/>
</dbReference>
<dbReference type="PANTHER" id="PTHR23026:SF123">
    <property type="entry name" value="NAD(P)H NITROREDUCTASE RV3131-RELATED"/>
    <property type="match status" value="1"/>
</dbReference>
<gene>
    <name evidence="2" type="ORF">CLV70_102577</name>
</gene>
<reference evidence="2 3" key="1">
    <citation type="submission" date="2018-03" db="EMBL/GenBank/DDBJ databases">
        <title>Genomic Encyclopedia of Archaeal and Bacterial Type Strains, Phase II (KMG-II): from individual species to whole genera.</title>
        <authorList>
            <person name="Goeker M."/>
        </authorList>
    </citation>
    <scope>NUCLEOTIDE SEQUENCE [LARGE SCALE GENOMIC DNA]</scope>
    <source>
        <strain evidence="2 3">DSM 45348</strain>
    </source>
</reference>
<evidence type="ECO:0000313" key="3">
    <source>
        <dbReference type="Proteomes" id="UP000239209"/>
    </source>
</evidence>
<keyword evidence="3" id="KW-1185">Reference proteome</keyword>
<protein>
    <submittedName>
        <fullName evidence="2">Nitroreductase family protein</fullName>
    </submittedName>
</protein>
<organism evidence="2 3">
    <name type="scientific">Pseudosporangium ferrugineum</name>
    <dbReference type="NCBI Taxonomy" id="439699"/>
    <lineage>
        <taxon>Bacteria</taxon>
        <taxon>Bacillati</taxon>
        <taxon>Actinomycetota</taxon>
        <taxon>Actinomycetes</taxon>
        <taxon>Micromonosporales</taxon>
        <taxon>Micromonosporaceae</taxon>
        <taxon>Pseudosporangium</taxon>
    </lineage>
</organism>
<feature type="region of interest" description="Disordered" evidence="1">
    <location>
        <begin position="209"/>
        <end position="230"/>
    </location>
</feature>
<dbReference type="InterPro" id="IPR000415">
    <property type="entry name" value="Nitroreductase-like"/>
</dbReference>
<dbReference type="AlphaFoldDB" id="A0A2T0SG29"/>
<dbReference type="SUPFAM" id="SSF55469">
    <property type="entry name" value="FMN-dependent nitroreductase-like"/>
    <property type="match status" value="2"/>
</dbReference>
<name>A0A2T0SG29_9ACTN</name>
<dbReference type="InterPro" id="IPR050627">
    <property type="entry name" value="Nitroreductase/BluB"/>
</dbReference>
<proteinExistence type="predicted"/>
<dbReference type="Proteomes" id="UP000239209">
    <property type="component" value="Unassembled WGS sequence"/>
</dbReference>